<dbReference type="GO" id="GO:0016706">
    <property type="term" value="F:2-oxoglutarate-dependent dioxygenase activity"/>
    <property type="evidence" value="ECO:0007669"/>
    <property type="project" value="UniProtKB-ARBA"/>
</dbReference>
<dbReference type="GO" id="GO:0005506">
    <property type="term" value="F:iron ion binding"/>
    <property type="evidence" value="ECO:0007669"/>
    <property type="project" value="UniProtKB-ARBA"/>
</dbReference>
<dbReference type="EMBL" id="CP108140">
    <property type="protein sequence ID" value="WTP91744.1"/>
    <property type="molecule type" value="Genomic_DNA"/>
</dbReference>
<dbReference type="PANTHER" id="PTHR20883:SF48">
    <property type="entry name" value="ECTOINE DIOXYGENASE"/>
    <property type="match status" value="1"/>
</dbReference>
<feature type="region of interest" description="Disordered" evidence="1">
    <location>
        <begin position="250"/>
        <end position="271"/>
    </location>
</feature>
<dbReference type="AlphaFoldDB" id="A0AAU1IDB7"/>
<name>A0AAU1IDB7_9ACTN</name>
<dbReference type="Gene3D" id="2.60.120.620">
    <property type="entry name" value="q2cbj1_9rhob like domain"/>
    <property type="match status" value="1"/>
</dbReference>
<dbReference type="SUPFAM" id="SSF51197">
    <property type="entry name" value="Clavaminate synthase-like"/>
    <property type="match status" value="1"/>
</dbReference>
<reference evidence="2" key="1">
    <citation type="submission" date="2022-10" db="EMBL/GenBank/DDBJ databases">
        <title>The complete genomes of actinobacterial strains from the NBC collection.</title>
        <authorList>
            <person name="Joergensen T.S."/>
            <person name="Alvarez Arevalo M."/>
            <person name="Sterndorff E.B."/>
            <person name="Faurdal D."/>
            <person name="Vuksanovic O."/>
            <person name="Mourched A.-S."/>
            <person name="Charusanti P."/>
            <person name="Shaw S."/>
            <person name="Blin K."/>
            <person name="Weber T."/>
        </authorList>
    </citation>
    <scope>NUCLEOTIDE SEQUENCE</scope>
    <source>
        <strain evidence="2">NBC 00180</strain>
    </source>
</reference>
<keyword evidence="2" id="KW-0223">Dioxygenase</keyword>
<evidence type="ECO:0000313" key="2">
    <source>
        <dbReference type="EMBL" id="WTP91744.1"/>
    </source>
</evidence>
<accession>A0AAU1IDB7</accession>
<organism evidence="2">
    <name type="scientific">Streptomyces sp. NBC_00180</name>
    <dbReference type="NCBI Taxonomy" id="2903632"/>
    <lineage>
        <taxon>Bacteria</taxon>
        <taxon>Bacillati</taxon>
        <taxon>Actinomycetota</taxon>
        <taxon>Actinomycetes</taxon>
        <taxon>Kitasatosporales</taxon>
        <taxon>Streptomycetaceae</taxon>
        <taxon>Streptomyces</taxon>
    </lineage>
</organism>
<keyword evidence="2" id="KW-0560">Oxidoreductase</keyword>
<protein>
    <submittedName>
        <fullName evidence="2">Phytanoyl-CoA dioxygenase family protein</fullName>
    </submittedName>
</protein>
<evidence type="ECO:0000256" key="1">
    <source>
        <dbReference type="SAM" id="MobiDB-lite"/>
    </source>
</evidence>
<dbReference type="InterPro" id="IPR008775">
    <property type="entry name" value="Phytyl_CoA_dOase-like"/>
</dbReference>
<dbReference type="PANTHER" id="PTHR20883">
    <property type="entry name" value="PHYTANOYL-COA DIOXYGENASE DOMAIN CONTAINING 1"/>
    <property type="match status" value="1"/>
</dbReference>
<dbReference type="Pfam" id="PF05721">
    <property type="entry name" value="PhyH"/>
    <property type="match status" value="1"/>
</dbReference>
<sequence>MTTPLPPDPEQLAAFNRDGLLILRGALASEARDRAAEAAVRLLATNRAPGRDRSVDGKDGFRGVVALDDAFLPLVANPAVLPTLVGLLGPNIHVLSSNLISLPSLPDERRTIRVPSRHGWHRDMSSTVADLGVEHTPRLAIKVAYFLTDPGPDAGLTMFVPGSHTRTAPVTVPQGDIDPPDAITPDIGPNDVVLFENRTWHAGGLNRAGHERLAVMMQYGYRWLNAVDDPALGLPGQPDLDDVERQLLGARDRHPDGSVAREGSGARPLADWWEHLTTAPER</sequence>
<proteinExistence type="predicted"/>
<gene>
    <name evidence="2" type="ORF">OG477_43910</name>
</gene>